<reference evidence="13" key="1">
    <citation type="submission" date="2025-08" db="UniProtKB">
        <authorList>
            <consortium name="RefSeq"/>
        </authorList>
    </citation>
    <scope>IDENTIFICATION</scope>
</reference>
<evidence type="ECO:0000256" key="5">
    <source>
        <dbReference type="ARBA" id="ARBA00023204"/>
    </source>
</evidence>
<dbReference type="GO" id="GO:0005694">
    <property type="term" value="C:chromosome"/>
    <property type="evidence" value="ECO:0007669"/>
    <property type="project" value="UniProtKB-SubCell"/>
</dbReference>
<evidence type="ECO:0000313" key="13">
    <source>
        <dbReference type="RefSeq" id="XP_029119734.1"/>
    </source>
</evidence>
<dbReference type="SMART" id="SM00240">
    <property type="entry name" value="FHA"/>
    <property type="match status" value="1"/>
</dbReference>
<dbReference type="Gene3D" id="3.40.50.10190">
    <property type="entry name" value="BRCT domain"/>
    <property type="match status" value="1"/>
</dbReference>
<dbReference type="PANTHER" id="PTHR12162">
    <property type="entry name" value="NIBRIN-RELATED"/>
    <property type="match status" value="1"/>
</dbReference>
<evidence type="ECO:0000256" key="6">
    <source>
        <dbReference type="ARBA" id="ARBA00023242"/>
    </source>
</evidence>
<dbReference type="Gene3D" id="2.60.200.20">
    <property type="match status" value="1"/>
</dbReference>
<dbReference type="InterPro" id="IPR040227">
    <property type="entry name" value="Nibrin-rel"/>
</dbReference>
<keyword evidence="7" id="KW-0131">Cell cycle</keyword>
<dbReference type="SUPFAM" id="SSF49879">
    <property type="entry name" value="SMAD/FHA domain"/>
    <property type="match status" value="1"/>
</dbReference>
<feature type="region of interest" description="Disordered" evidence="9">
    <location>
        <begin position="452"/>
        <end position="477"/>
    </location>
</feature>
<evidence type="ECO:0000256" key="9">
    <source>
        <dbReference type="SAM" id="MobiDB-lite"/>
    </source>
</evidence>
<evidence type="ECO:0000256" key="4">
    <source>
        <dbReference type="ARBA" id="ARBA00022763"/>
    </source>
</evidence>
<comment type="subcellular location">
    <subcellularLocation>
        <location evidence="2">Chromosome</location>
    </subcellularLocation>
    <subcellularLocation>
        <location evidence="1">Nucleus</location>
    </subcellularLocation>
</comment>
<comment type="similarity">
    <text evidence="8">Belongs to the Nibrin family.</text>
</comment>
<organism evidence="12 13">
    <name type="scientific">Elaeis guineensis var. tenera</name>
    <name type="common">Oil palm</name>
    <dbReference type="NCBI Taxonomy" id="51953"/>
    <lineage>
        <taxon>Eukaryota</taxon>
        <taxon>Viridiplantae</taxon>
        <taxon>Streptophyta</taxon>
        <taxon>Embryophyta</taxon>
        <taxon>Tracheophyta</taxon>
        <taxon>Spermatophyta</taxon>
        <taxon>Magnoliopsida</taxon>
        <taxon>Liliopsida</taxon>
        <taxon>Arecaceae</taxon>
        <taxon>Arecoideae</taxon>
        <taxon>Cocoseae</taxon>
        <taxon>Elaeidinae</taxon>
        <taxon>Elaeis</taxon>
    </lineage>
</organism>
<dbReference type="Proteomes" id="UP000504607">
    <property type="component" value="Chromosome 4"/>
</dbReference>
<keyword evidence="6" id="KW-0539">Nucleus</keyword>
<dbReference type="SUPFAM" id="SSF52113">
    <property type="entry name" value="BRCT domain"/>
    <property type="match status" value="1"/>
</dbReference>
<dbReference type="InterPro" id="IPR000253">
    <property type="entry name" value="FHA_dom"/>
</dbReference>
<dbReference type="InterPro" id="IPR008984">
    <property type="entry name" value="SMAD_FHA_dom_sf"/>
</dbReference>
<dbReference type="Pfam" id="PF00498">
    <property type="entry name" value="FHA"/>
    <property type="match status" value="1"/>
</dbReference>
<keyword evidence="3" id="KW-0158">Chromosome</keyword>
<name>A0A8N4F2J7_ELAGV</name>
<keyword evidence="4" id="KW-0227">DNA damage</keyword>
<evidence type="ECO:0000313" key="12">
    <source>
        <dbReference type="Proteomes" id="UP000504607"/>
    </source>
</evidence>
<dbReference type="PANTHER" id="PTHR12162:SF0">
    <property type="entry name" value="NIBRIN"/>
    <property type="match status" value="1"/>
</dbReference>
<dbReference type="AlphaFoldDB" id="A0A8N4F2J7"/>
<dbReference type="OrthoDB" id="552194at2759"/>
<accession>A0A8N4F2J7</accession>
<protein>
    <submittedName>
        <fullName evidence="13">Nijmegen breakage syndrome 1 protein isoform X1</fullName>
    </submittedName>
</protein>
<dbReference type="PROSITE" id="PS50006">
    <property type="entry name" value="FHA_DOMAIN"/>
    <property type="match status" value="1"/>
</dbReference>
<feature type="domain" description="BRCT" evidence="11">
    <location>
        <begin position="121"/>
        <end position="189"/>
    </location>
</feature>
<dbReference type="GO" id="GO:0003684">
    <property type="term" value="F:damaged DNA binding"/>
    <property type="evidence" value="ECO:0007669"/>
    <property type="project" value="TreeGrafter"/>
</dbReference>
<keyword evidence="12" id="KW-1185">Reference proteome</keyword>
<evidence type="ECO:0000256" key="7">
    <source>
        <dbReference type="ARBA" id="ARBA00023306"/>
    </source>
</evidence>
<dbReference type="GO" id="GO:0030870">
    <property type="term" value="C:Mre11 complex"/>
    <property type="evidence" value="ECO:0007669"/>
    <property type="project" value="InterPro"/>
</dbReference>
<keyword evidence="5" id="KW-0234">DNA repair</keyword>
<proteinExistence type="inferred from homology"/>
<dbReference type="GO" id="GO:0000724">
    <property type="term" value="P:double-strand break repair via homologous recombination"/>
    <property type="evidence" value="ECO:0007669"/>
    <property type="project" value="TreeGrafter"/>
</dbReference>
<dbReference type="CDD" id="cd22667">
    <property type="entry name" value="FHA_NBN"/>
    <property type="match status" value="1"/>
</dbReference>
<dbReference type="RefSeq" id="XP_029119734.1">
    <property type="nucleotide sequence ID" value="XM_029263901.1"/>
</dbReference>
<dbReference type="GO" id="GO:0007095">
    <property type="term" value="P:mitotic G2 DNA damage checkpoint signaling"/>
    <property type="evidence" value="ECO:0007669"/>
    <property type="project" value="InterPro"/>
</dbReference>
<dbReference type="InterPro" id="IPR036420">
    <property type="entry name" value="BRCT_dom_sf"/>
</dbReference>
<evidence type="ECO:0000259" key="10">
    <source>
        <dbReference type="PROSITE" id="PS50006"/>
    </source>
</evidence>
<gene>
    <name evidence="13" type="primary">LOC105042781</name>
</gene>
<feature type="domain" description="FHA" evidence="10">
    <location>
        <begin position="18"/>
        <end position="84"/>
    </location>
</feature>
<evidence type="ECO:0000256" key="1">
    <source>
        <dbReference type="ARBA" id="ARBA00004123"/>
    </source>
</evidence>
<evidence type="ECO:0000259" key="11">
    <source>
        <dbReference type="PROSITE" id="PS50172"/>
    </source>
</evidence>
<dbReference type="FunFam" id="2.60.200.20:FF:000017">
    <property type="entry name" value="Nibrin"/>
    <property type="match status" value="1"/>
</dbReference>
<dbReference type="InterPro" id="IPR001357">
    <property type="entry name" value="BRCT_dom"/>
</dbReference>
<sequence length="624" mass="69801">MVWGLIPVDSPRGAQKYYIFSRGTYKVGRKDCDIIVQTDTSVSRVHAEIVVDKMTSYDASHIGSGTFPSYARIIDRSRYGTSVNKELGADGVCLRKDLEAKLKDGDLVTFGTGNATFRFCFVPLVIFLHCSKPIQANHSLEASISSIGAHISCTWSNECTHVLVDESSPVTLELIEAILSKKPIVLSDWCKVLAEQKICIEIPSWTSSPEWLLVRYSSYIPSLTIDGMLVRVVEPKSREKCLADYTFVLGSSHKYKFGDKFRSLLEVAGAKSFHVDEFCSNSQTSADGENNQVVLVIPGEPTNEFDHFRELSSLSRVTEVRLVAAILSGHLESSIIEPPACLDLRITKDIFEAIDADFLASCSNNFIQLHIKLLPSELLTVIISSSHSTDETMVADSDVEIDTATSDRAAAIANLPDALRCEHDEIVKESENREDVRNFEDTPKNVNYSLYEHEEKNPTVSEDGEETRDRDDRNNCTKYSVLSPDKSNISGPKFENVGVMKRVDKSEEAVADRHENSDIIYSQDLIVKNIGTLIPVRSTTKKVVNFKCFRKRNTMSGNSFRNLIPFSKDPYLESGCGSNESSEYMKEEKKRKQMEAIAEDLFNNEKVRKRATACTSLQALLSRR</sequence>
<dbReference type="Pfam" id="PF00533">
    <property type="entry name" value="BRCT"/>
    <property type="match status" value="1"/>
</dbReference>
<evidence type="ECO:0000256" key="2">
    <source>
        <dbReference type="ARBA" id="ARBA00004286"/>
    </source>
</evidence>
<dbReference type="PROSITE" id="PS50172">
    <property type="entry name" value="BRCT"/>
    <property type="match status" value="1"/>
</dbReference>
<evidence type="ECO:0000256" key="3">
    <source>
        <dbReference type="ARBA" id="ARBA00022454"/>
    </source>
</evidence>
<evidence type="ECO:0000256" key="8">
    <source>
        <dbReference type="ARBA" id="ARBA00044757"/>
    </source>
</evidence>